<feature type="region of interest" description="Disordered" evidence="1">
    <location>
        <begin position="18"/>
        <end position="50"/>
    </location>
</feature>
<reference evidence="3" key="1">
    <citation type="journal article" date="2018" name="Nat. Plants">
        <title>Whole-genome landscape of Medicago truncatula symbiotic genes.</title>
        <authorList>
            <person name="Pecrix Y."/>
            <person name="Staton S.E."/>
            <person name="Sallet E."/>
            <person name="Lelandais-Briere C."/>
            <person name="Moreau S."/>
            <person name="Carrere S."/>
            <person name="Blein T."/>
            <person name="Jardinaud M.F."/>
            <person name="Latrasse D."/>
            <person name="Zouine M."/>
            <person name="Zahm M."/>
            <person name="Kreplak J."/>
            <person name="Mayjonade B."/>
            <person name="Satge C."/>
            <person name="Perez M."/>
            <person name="Cauet S."/>
            <person name="Marande W."/>
            <person name="Chantry-Darmon C."/>
            <person name="Lopez-Roques C."/>
            <person name="Bouchez O."/>
            <person name="Berard A."/>
            <person name="Debelle F."/>
            <person name="Munos S."/>
            <person name="Bendahmane A."/>
            <person name="Berges H."/>
            <person name="Niebel A."/>
            <person name="Buitink J."/>
            <person name="Frugier F."/>
            <person name="Benhamed M."/>
            <person name="Crespi M."/>
            <person name="Gouzy J."/>
            <person name="Gamas P."/>
        </authorList>
    </citation>
    <scope>NUCLEOTIDE SEQUENCE [LARGE SCALE GENOMIC DNA]</scope>
    <source>
        <strain evidence="3">cv. Jemalong A17</strain>
    </source>
</reference>
<name>A0A396HTG9_MEDTR</name>
<proteinExistence type="predicted"/>
<organism evidence="2 3">
    <name type="scientific">Medicago truncatula</name>
    <name type="common">Barrel medic</name>
    <name type="synonym">Medicago tribuloides</name>
    <dbReference type="NCBI Taxonomy" id="3880"/>
    <lineage>
        <taxon>Eukaryota</taxon>
        <taxon>Viridiplantae</taxon>
        <taxon>Streptophyta</taxon>
        <taxon>Embryophyta</taxon>
        <taxon>Tracheophyta</taxon>
        <taxon>Spermatophyta</taxon>
        <taxon>Magnoliopsida</taxon>
        <taxon>eudicotyledons</taxon>
        <taxon>Gunneridae</taxon>
        <taxon>Pentapetalae</taxon>
        <taxon>rosids</taxon>
        <taxon>fabids</taxon>
        <taxon>Fabales</taxon>
        <taxon>Fabaceae</taxon>
        <taxon>Papilionoideae</taxon>
        <taxon>50 kb inversion clade</taxon>
        <taxon>NPAAA clade</taxon>
        <taxon>Hologalegina</taxon>
        <taxon>IRL clade</taxon>
        <taxon>Trifolieae</taxon>
        <taxon>Medicago</taxon>
    </lineage>
</organism>
<comment type="caution">
    <text evidence="2">The sequence shown here is derived from an EMBL/GenBank/DDBJ whole genome shotgun (WGS) entry which is preliminary data.</text>
</comment>
<sequence length="50" mass="5620">MVVVVGIALEALKEIRWRAGGGSPDPVSRKKMAEVRERGKKREKGEEKKE</sequence>
<evidence type="ECO:0000256" key="1">
    <source>
        <dbReference type="SAM" id="MobiDB-lite"/>
    </source>
</evidence>
<evidence type="ECO:0000313" key="2">
    <source>
        <dbReference type="EMBL" id="RHN55821.1"/>
    </source>
</evidence>
<accession>A0A396HTG9</accession>
<dbReference type="Gramene" id="rna31090">
    <property type="protein sequence ID" value="RHN55821.1"/>
    <property type="gene ID" value="gene31090"/>
</dbReference>
<dbReference type="Proteomes" id="UP000265566">
    <property type="component" value="Chromosome 5"/>
</dbReference>
<dbReference type="EMBL" id="PSQE01000005">
    <property type="protein sequence ID" value="RHN55821.1"/>
    <property type="molecule type" value="Genomic_DNA"/>
</dbReference>
<gene>
    <name evidence="2" type="ORF">MtrunA17_Chr5g0422591</name>
</gene>
<feature type="compositionally biased region" description="Basic and acidic residues" evidence="1">
    <location>
        <begin position="27"/>
        <end position="37"/>
    </location>
</feature>
<dbReference type="AlphaFoldDB" id="A0A396HTG9"/>
<evidence type="ECO:0000313" key="3">
    <source>
        <dbReference type="Proteomes" id="UP000265566"/>
    </source>
</evidence>
<protein>
    <submittedName>
        <fullName evidence="2">Uncharacterized protein</fullName>
    </submittedName>
</protein>